<dbReference type="EMBL" id="JRYO01000196">
    <property type="protein sequence ID" value="KHE91455.1"/>
    <property type="molecule type" value="Genomic_DNA"/>
</dbReference>
<sequence>MIKTITPEICKKLEEIGFDDGEINTIGIIHELNTREYSIDIKKLINQVAFEKLSKGIGETFVKGKWGNEDFFGAVENLRKEKNK</sequence>
<dbReference type="AlphaFoldDB" id="A0A0B0EL91"/>
<evidence type="ECO:0000313" key="1">
    <source>
        <dbReference type="EMBL" id="KHE91455.1"/>
    </source>
</evidence>
<name>A0A0B0EL91_9BACT</name>
<evidence type="ECO:0000313" key="2">
    <source>
        <dbReference type="Proteomes" id="UP000030652"/>
    </source>
</evidence>
<reference evidence="1 2" key="1">
    <citation type="submission" date="2014-10" db="EMBL/GenBank/DDBJ databases">
        <title>Draft genome of anammox bacterium scalindua brodae, obtained using differential coverage binning of sequence data from two enrichment reactors.</title>
        <authorList>
            <person name="Speth D.R."/>
            <person name="Russ L."/>
            <person name="Kartal B."/>
            <person name="Op den Camp H.J."/>
            <person name="Dutilh B.E."/>
            <person name="Jetten M.S."/>
        </authorList>
    </citation>
    <scope>NUCLEOTIDE SEQUENCE [LARGE SCALE GENOMIC DNA]</scope>
    <source>
        <strain evidence="1">RU1</strain>
    </source>
</reference>
<comment type="caution">
    <text evidence="1">The sequence shown here is derived from an EMBL/GenBank/DDBJ whole genome shotgun (WGS) entry which is preliminary data.</text>
</comment>
<protein>
    <submittedName>
        <fullName evidence="1">Uncharacterized protein</fullName>
    </submittedName>
</protein>
<dbReference type="Proteomes" id="UP000030652">
    <property type="component" value="Unassembled WGS sequence"/>
</dbReference>
<accession>A0A0B0EL91</accession>
<gene>
    <name evidence="1" type="ORF">SCABRO_02818</name>
</gene>
<organism evidence="1 2">
    <name type="scientific">Candidatus Scalindua brodae</name>
    <dbReference type="NCBI Taxonomy" id="237368"/>
    <lineage>
        <taxon>Bacteria</taxon>
        <taxon>Pseudomonadati</taxon>
        <taxon>Planctomycetota</taxon>
        <taxon>Candidatus Brocadiia</taxon>
        <taxon>Candidatus Brocadiales</taxon>
        <taxon>Candidatus Scalinduaceae</taxon>
        <taxon>Candidatus Scalindua</taxon>
    </lineage>
</organism>
<proteinExistence type="predicted"/>